<feature type="compositionally biased region" description="Low complexity" evidence="1">
    <location>
        <begin position="403"/>
        <end position="416"/>
    </location>
</feature>
<evidence type="ECO:0000313" key="2">
    <source>
        <dbReference type="EMBL" id="CAE6440332.1"/>
    </source>
</evidence>
<sequence>MPTTVGRHHPLAMVDRKQIAADLALASEALAAAADALTEAARAMSDASGTSRCKPVSIPGGMISDVSPTDTVTGKSAGAEIVNQGEPDRVNQHSAWNLDELAGYSPSYLVSGLPQRKKAPKTESGGPVLVSSTGSRAMLSESNSQNGPETKATIPPIYGSHQASHPSIKVKPELNNKFDPLPSYPGVSISNGNVDSSPEPAGDSSVSGSLSDVSRLLEDIKSYPTIPLGRNYISLDKVSDALAFIAYMALQVNKIICLIPDQYMSTCSELLKYLFRTNVYQVNTYHHLQDIYRELGTTLRPRSYHILLDPSLMSAALSPKHINPDCFIHWGQPKGNDRYGLNSFPTSVKICIVLVGKRYLNQRVQGVIPYSNEALNTCFNPNSPFQLLRQISAQPNLPRVKSRSTTSQPNSSTSEPPSNPGLPVSPRQERTTHPTPSGNYYIVINTEQDRDIIPIITYIALNSKRVMCHVPNNKDPATYKSLIELAYPNAIISTSATLASLEAAVARLKLVESGILLRGAAKDWNSFLSDSLVDCLIYCGIPQVKLKRYCNECKNKVTRSYLILTGSEYSRLQSQLTSSQRIKEHPYIRTSESSRPGSSLYDLQQRLLSELPGLKNFPAYWIWPQMR</sequence>
<feature type="compositionally biased region" description="Polar residues" evidence="1">
    <location>
        <begin position="130"/>
        <end position="148"/>
    </location>
</feature>
<feature type="region of interest" description="Disordered" evidence="1">
    <location>
        <begin position="49"/>
        <end position="71"/>
    </location>
</feature>
<evidence type="ECO:0000256" key="1">
    <source>
        <dbReference type="SAM" id="MobiDB-lite"/>
    </source>
</evidence>
<feature type="region of interest" description="Disordered" evidence="1">
    <location>
        <begin position="188"/>
        <end position="209"/>
    </location>
</feature>
<proteinExistence type="predicted"/>
<protein>
    <submittedName>
        <fullName evidence="2">Uncharacterized protein</fullName>
    </submittedName>
</protein>
<feature type="region of interest" description="Disordered" evidence="1">
    <location>
        <begin position="396"/>
        <end position="439"/>
    </location>
</feature>
<reference evidence="2" key="1">
    <citation type="submission" date="2021-01" db="EMBL/GenBank/DDBJ databases">
        <authorList>
            <person name="Kaushik A."/>
        </authorList>
    </citation>
    <scope>NUCLEOTIDE SEQUENCE</scope>
    <source>
        <strain evidence="2">Type strain: AG8-Rh-89/</strain>
    </source>
</reference>
<dbReference type="EMBL" id="CAJMWZ010001690">
    <property type="protein sequence ID" value="CAE6440332.1"/>
    <property type="molecule type" value="Genomic_DNA"/>
</dbReference>
<accession>A0A8H2Y493</accession>
<dbReference type="AlphaFoldDB" id="A0A8H2Y493"/>
<dbReference type="Proteomes" id="UP000663850">
    <property type="component" value="Unassembled WGS sequence"/>
</dbReference>
<feature type="non-terminal residue" evidence="2">
    <location>
        <position position="1"/>
    </location>
</feature>
<gene>
    <name evidence="2" type="ORF">RDB_LOCUS28734</name>
</gene>
<organism evidence="2 3">
    <name type="scientific">Rhizoctonia solani</name>
    <dbReference type="NCBI Taxonomy" id="456999"/>
    <lineage>
        <taxon>Eukaryota</taxon>
        <taxon>Fungi</taxon>
        <taxon>Dikarya</taxon>
        <taxon>Basidiomycota</taxon>
        <taxon>Agaricomycotina</taxon>
        <taxon>Agaricomycetes</taxon>
        <taxon>Cantharellales</taxon>
        <taxon>Ceratobasidiaceae</taxon>
        <taxon>Rhizoctonia</taxon>
    </lineage>
</organism>
<feature type="region of interest" description="Disordered" evidence="1">
    <location>
        <begin position="112"/>
        <end position="166"/>
    </location>
</feature>
<evidence type="ECO:0000313" key="3">
    <source>
        <dbReference type="Proteomes" id="UP000663850"/>
    </source>
</evidence>
<comment type="caution">
    <text evidence="2">The sequence shown here is derived from an EMBL/GenBank/DDBJ whole genome shotgun (WGS) entry which is preliminary data.</text>
</comment>
<name>A0A8H2Y493_9AGAM</name>